<dbReference type="SUPFAM" id="SSF46894">
    <property type="entry name" value="C-terminal effector domain of the bipartite response regulators"/>
    <property type="match status" value="1"/>
</dbReference>
<keyword evidence="2" id="KW-0902">Two-component regulatory system</keyword>
<evidence type="ECO:0000256" key="1">
    <source>
        <dbReference type="ARBA" id="ARBA00005820"/>
    </source>
</evidence>
<feature type="DNA-binding region" description="OmpR/PhoB-type" evidence="6">
    <location>
        <begin position="46"/>
        <end position="154"/>
    </location>
</feature>
<evidence type="ECO:0000256" key="2">
    <source>
        <dbReference type="ARBA" id="ARBA00023012"/>
    </source>
</evidence>
<dbReference type="GO" id="GO:0000160">
    <property type="term" value="P:phosphorelay signal transduction system"/>
    <property type="evidence" value="ECO:0007669"/>
    <property type="project" value="UniProtKB-KW"/>
</dbReference>
<dbReference type="Proteomes" id="UP000587608">
    <property type="component" value="Unassembled WGS sequence"/>
</dbReference>
<feature type="region of interest" description="Disordered" evidence="7">
    <location>
        <begin position="1"/>
        <end position="39"/>
    </location>
</feature>
<organism evidence="9 10">
    <name type="scientific">Streptomyces griseoaurantiacus</name>
    <dbReference type="NCBI Taxonomy" id="68213"/>
    <lineage>
        <taxon>Bacteria</taxon>
        <taxon>Bacillati</taxon>
        <taxon>Actinomycetota</taxon>
        <taxon>Actinomycetes</taxon>
        <taxon>Kitasatosporales</taxon>
        <taxon>Streptomycetaceae</taxon>
        <taxon>Streptomyces</taxon>
        <taxon>Streptomyces aurantiacus group</taxon>
    </lineage>
</organism>
<dbReference type="PROSITE" id="PS51755">
    <property type="entry name" value="OMPR_PHOB"/>
    <property type="match status" value="1"/>
</dbReference>
<dbReference type="InterPro" id="IPR036388">
    <property type="entry name" value="WH-like_DNA-bd_sf"/>
</dbReference>
<dbReference type="AlphaFoldDB" id="A0A7W2DQM9"/>
<keyword evidence="4 6" id="KW-0238">DNA-binding</keyword>
<reference evidence="9 10" key="1">
    <citation type="submission" date="2020-07" db="EMBL/GenBank/DDBJ databases">
        <title>Differential regulation of undecylprodigiosin biosynthesis in the yeast-scavenging Streptomyces strain MBK6.</title>
        <authorList>
            <person name="Baral B."/>
            <person name="Siitonen V."/>
            <person name="Laughlin M."/>
            <person name="Yamada K."/>
            <person name="Ilomaeki M."/>
            <person name="Metsae-Ketelae M."/>
            <person name="Niemi J."/>
        </authorList>
    </citation>
    <scope>NUCLEOTIDE SEQUENCE [LARGE SCALE GENOMIC DNA]</scope>
    <source>
        <strain evidence="9 10">MBK6</strain>
    </source>
</reference>
<evidence type="ECO:0000259" key="8">
    <source>
        <dbReference type="PROSITE" id="PS51755"/>
    </source>
</evidence>
<comment type="similarity">
    <text evidence="1">Belongs to the AfsR/DnrI/RedD regulatory family.</text>
</comment>
<evidence type="ECO:0000256" key="6">
    <source>
        <dbReference type="PROSITE-ProRule" id="PRU01091"/>
    </source>
</evidence>
<keyword evidence="3" id="KW-0805">Transcription regulation</keyword>
<evidence type="ECO:0000256" key="4">
    <source>
        <dbReference type="ARBA" id="ARBA00023125"/>
    </source>
</evidence>
<gene>
    <name evidence="9" type="ORF">H1X69_07165</name>
</gene>
<dbReference type="InterPro" id="IPR011990">
    <property type="entry name" value="TPR-like_helical_dom_sf"/>
</dbReference>
<dbReference type="CDD" id="cd15831">
    <property type="entry name" value="BTAD"/>
    <property type="match status" value="1"/>
</dbReference>
<sequence length="326" mass="35744">MTGIGTAEKLKPEFRIQTPLPPANRQRSGGGLNTGLPNGATPLTRWSDFRFAADRGSGLRINILGPVFVDAEGQTHAIRANKVRAMLATLALEAGRAVSSEDLVDELWSGHAIGNTRNALQATATRLRRAIEPAARRRGGSVLRGVNNGYLLEMSPEHVDGNRFLELAAQGAAHLPARPERALELLQSALDLWRGPALLDAGDGLRVRGAAALFDERRLTVREDLASALLSVGDEARAIAELRRLVSLHPQRERFCELLMVALYRTGRQGEALDLFRWARRRLDEELGIRPGAPLQRLHAEILAQDPVLRQRAAVLPSRREPAVVR</sequence>
<dbReference type="InterPro" id="IPR016032">
    <property type="entry name" value="Sig_transdc_resp-reg_C-effctor"/>
</dbReference>
<accession>A0A7W2DQM9</accession>
<keyword evidence="5" id="KW-0804">Transcription</keyword>
<dbReference type="GO" id="GO:0006355">
    <property type="term" value="P:regulation of DNA-templated transcription"/>
    <property type="evidence" value="ECO:0007669"/>
    <property type="project" value="InterPro"/>
</dbReference>
<evidence type="ECO:0000313" key="10">
    <source>
        <dbReference type="Proteomes" id="UP000587608"/>
    </source>
</evidence>
<dbReference type="Gene3D" id="1.25.40.10">
    <property type="entry name" value="Tetratricopeptide repeat domain"/>
    <property type="match status" value="1"/>
</dbReference>
<dbReference type="Gene3D" id="1.10.10.10">
    <property type="entry name" value="Winged helix-like DNA-binding domain superfamily/Winged helix DNA-binding domain"/>
    <property type="match status" value="1"/>
</dbReference>
<dbReference type="InterPro" id="IPR001867">
    <property type="entry name" value="OmpR/PhoB-type_DNA-bd"/>
</dbReference>
<dbReference type="EMBL" id="JACERG010000004">
    <property type="protein sequence ID" value="MBA5221204.1"/>
    <property type="molecule type" value="Genomic_DNA"/>
</dbReference>
<evidence type="ECO:0000313" key="9">
    <source>
        <dbReference type="EMBL" id="MBA5221204.1"/>
    </source>
</evidence>
<dbReference type="PANTHER" id="PTHR35807:SF1">
    <property type="entry name" value="TRANSCRIPTIONAL REGULATOR REDD"/>
    <property type="match status" value="1"/>
</dbReference>
<evidence type="ECO:0000256" key="5">
    <source>
        <dbReference type="ARBA" id="ARBA00023163"/>
    </source>
</evidence>
<dbReference type="InterPro" id="IPR005158">
    <property type="entry name" value="BTAD"/>
</dbReference>
<dbReference type="SMART" id="SM01043">
    <property type="entry name" value="BTAD"/>
    <property type="match status" value="1"/>
</dbReference>
<dbReference type="Pfam" id="PF00486">
    <property type="entry name" value="Trans_reg_C"/>
    <property type="match status" value="1"/>
</dbReference>
<name>A0A7W2DQM9_9ACTN</name>
<proteinExistence type="inferred from homology"/>
<dbReference type="Pfam" id="PF03704">
    <property type="entry name" value="BTAD"/>
    <property type="match status" value="1"/>
</dbReference>
<dbReference type="PANTHER" id="PTHR35807">
    <property type="entry name" value="TRANSCRIPTIONAL REGULATOR REDD-RELATED"/>
    <property type="match status" value="1"/>
</dbReference>
<dbReference type="GO" id="GO:0003677">
    <property type="term" value="F:DNA binding"/>
    <property type="evidence" value="ECO:0007669"/>
    <property type="project" value="UniProtKB-UniRule"/>
</dbReference>
<dbReference type="SMART" id="SM00862">
    <property type="entry name" value="Trans_reg_C"/>
    <property type="match status" value="1"/>
</dbReference>
<dbReference type="InterPro" id="IPR051677">
    <property type="entry name" value="AfsR-DnrI-RedD_regulator"/>
</dbReference>
<protein>
    <submittedName>
        <fullName evidence="9">AfsR/SARP family transcriptional regulator</fullName>
    </submittedName>
</protein>
<dbReference type="SUPFAM" id="SSF48452">
    <property type="entry name" value="TPR-like"/>
    <property type="match status" value="1"/>
</dbReference>
<evidence type="ECO:0000256" key="3">
    <source>
        <dbReference type="ARBA" id="ARBA00023015"/>
    </source>
</evidence>
<comment type="caution">
    <text evidence="9">The sequence shown here is derived from an EMBL/GenBank/DDBJ whole genome shotgun (WGS) entry which is preliminary data.</text>
</comment>
<evidence type="ECO:0000256" key="7">
    <source>
        <dbReference type="SAM" id="MobiDB-lite"/>
    </source>
</evidence>
<feature type="domain" description="OmpR/PhoB-type" evidence="8">
    <location>
        <begin position="46"/>
        <end position="154"/>
    </location>
</feature>